<keyword evidence="2" id="KW-1185">Reference proteome</keyword>
<comment type="caution">
    <text evidence="1">The sequence shown here is derived from an EMBL/GenBank/DDBJ whole genome shotgun (WGS) entry which is preliminary data.</text>
</comment>
<reference evidence="1 2" key="1">
    <citation type="submission" date="2011-08" db="EMBL/GenBank/DDBJ databases">
        <title>The Genome Sequence of Clostridium orbiscindens 1_3_50AFAA.</title>
        <authorList>
            <consortium name="The Broad Institute Genome Sequencing Platform"/>
            <person name="Earl A."/>
            <person name="Ward D."/>
            <person name="Feldgarden M."/>
            <person name="Gevers D."/>
            <person name="Daigneault M."/>
            <person name="Strauss J."/>
            <person name="Allen-Vercoe E."/>
            <person name="Young S.K."/>
            <person name="Zeng Q."/>
            <person name="Gargeya S."/>
            <person name="Fitzgerald M."/>
            <person name="Haas B."/>
            <person name="Abouelleil A."/>
            <person name="Alvarado L."/>
            <person name="Arachchi H.M."/>
            <person name="Berlin A."/>
            <person name="Brown A."/>
            <person name="Chapman S.B."/>
            <person name="Chen Z."/>
            <person name="Dunbar C."/>
            <person name="Freedman E."/>
            <person name="Gearin G."/>
            <person name="Gellesch M."/>
            <person name="Goldberg J."/>
            <person name="Griggs A."/>
            <person name="Gujja S."/>
            <person name="Heiman D."/>
            <person name="Howarth C."/>
            <person name="Larson L."/>
            <person name="Lui A."/>
            <person name="MacDonald P.J.P."/>
            <person name="Montmayeur A."/>
            <person name="Murphy C."/>
            <person name="Neiman D."/>
            <person name="Pearson M."/>
            <person name="Priest M."/>
            <person name="Roberts A."/>
            <person name="Saif S."/>
            <person name="Shea T."/>
            <person name="Shenoy N."/>
            <person name="Sisk P."/>
            <person name="Stolte C."/>
            <person name="Sykes S."/>
            <person name="Wortman J."/>
            <person name="Nusbaum C."/>
            <person name="Birren B."/>
        </authorList>
    </citation>
    <scope>NUCLEOTIDE SEQUENCE [LARGE SCALE GENOMIC DNA]</scope>
    <source>
        <strain evidence="1 2">1_3_50AFAA</strain>
    </source>
</reference>
<dbReference type="RefSeq" id="WP_131971687.1">
    <property type="nucleotide sequence ID" value="NZ_KN174167.1"/>
</dbReference>
<dbReference type="AlphaFoldDB" id="A0A096D7L3"/>
<dbReference type="HOGENOM" id="CLU_1197781_0_0_9"/>
<dbReference type="eggNOG" id="ENOG50327N6">
    <property type="taxonomic scope" value="Bacteria"/>
</dbReference>
<evidence type="ECO:0000313" key="2">
    <source>
        <dbReference type="Proteomes" id="UP000029585"/>
    </source>
</evidence>
<protein>
    <recommendedName>
        <fullName evidence="3">Peptidase C39-like domain-containing protein</fullName>
    </recommendedName>
</protein>
<dbReference type="PATRIC" id="fig|742738.3.peg.3790"/>
<gene>
    <name evidence="1" type="ORF">HMPREF9460_03680</name>
</gene>
<sequence>MTDAMRERPAPYIQNHVSWCWATAAKIVGFHFLMSTGKSIPIKPEQGIIVESMVGFRWDYVRKSCEHIFADAWQYDIVKAARSPIFNPSGDKPEGDVGKERALKYVIAGDPDSETPVIRTLGKYDDKHSLYQIYGQSLFDLLDCSGCVIGNYQKLNGSYHSVVLSRTEKGLKLFDPWDGFADEFTVEQIFQSGFLSNSGPGIVKWIQYVAE</sequence>
<proteinExistence type="predicted"/>
<accession>A0A096D7L3</accession>
<dbReference type="EMBL" id="ADLO01000110">
    <property type="protein sequence ID" value="KGF53544.1"/>
    <property type="molecule type" value="Genomic_DNA"/>
</dbReference>
<organism evidence="1 2">
    <name type="scientific">Flavonifractor plautii 1_3_50AFAA</name>
    <dbReference type="NCBI Taxonomy" id="742738"/>
    <lineage>
        <taxon>Bacteria</taxon>
        <taxon>Bacillati</taxon>
        <taxon>Bacillota</taxon>
        <taxon>Clostridia</taxon>
        <taxon>Eubacteriales</taxon>
        <taxon>Oscillospiraceae</taxon>
        <taxon>Flavonifractor</taxon>
    </lineage>
</organism>
<evidence type="ECO:0000313" key="1">
    <source>
        <dbReference type="EMBL" id="KGF53544.1"/>
    </source>
</evidence>
<evidence type="ECO:0008006" key="3">
    <source>
        <dbReference type="Google" id="ProtNLM"/>
    </source>
</evidence>
<dbReference type="Proteomes" id="UP000029585">
    <property type="component" value="Unassembled WGS sequence"/>
</dbReference>
<name>A0A096D7L3_FLAPL</name>